<dbReference type="GO" id="GO:0008168">
    <property type="term" value="F:methyltransferase activity"/>
    <property type="evidence" value="ECO:0007669"/>
    <property type="project" value="UniProtKB-KW"/>
</dbReference>
<name>A0A8A4TGP0_SULCO</name>
<dbReference type="CDD" id="cd02440">
    <property type="entry name" value="AdoMet_MTases"/>
    <property type="match status" value="1"/>
</dbReference>
<accession>A0A8A4TGP0</accession>
<dbReference type="AlphaFoldDB" id="A0A8A4TGP0"/>
<gene>
    <name evidence="4" type="ORF">J3U87_24155</name>
</gene>
<keyword evidence="1 4" id="KW-0489">Methyltransferase</keyword>
<dbReference type="PANTHER" id="PTHR44942">
    <property type="entry name" value="METHYLTRANSF_11 DOMAIN-CONTAINING PROTEIN"/>
    <property type="match status" value="1"/>
</dbReference>
<dbReference type="KEGG" id="scor:J3U87_24155"/>
<evidence type="ECO:0000256" key="2">
    <source>
        <dbReference type="ARBA" id="ARBA00022679"/>
    </source>
</evidence>
<dbReference type="GO" id="GO:0032259">
    <property type="term" value="P:methylation"/>
    <property type="evidence" value="ECO:0007669"/>
    <property type="project" value="UniProtKB-KW"/>
</dbReference>
<keyword evidence="5" id="KW-1185">Reference proteome</keyword>
<dbReference type="InterPro" id="IPR051052">
    <property type="entry name" value="Diverse_substrate_MTase"/>
</dbReference>
<dbReference type="InterPro" id="IPR041698">
    <property type="entry name" value="Methyltransf_25"/>
</dbReference>
<keyword evidence="2" id="KW-0808">Transferase</keyword>
<protein>
    <submittedName>
        <fullName evidence="4">Class I SAM-dependent methyltransferase</fullName>
    </submittedName>
</protein>
<dbReference type="Proteomes" id="UP000663929">
    <property type="component" value="Chromosome"/>
</dbReference>
<dbReference type="InterPro" id="IPR029063">
    <property type="entry name" value="SAM-dependent_MTases_sf"/>
</dbReference>
<organism evidence="4 5">
    <name type="scientific">Sulfidibacter corallicola</name>
    <dbReference type="NCBI Taxonomy" id="2818388"/>
    <lineage>
        <taxon>Bacteria</taxon>
        <taxon>Pseudomonadati</taxon>
        <taxon>Acidobacteriota</taxon>
        <taxon>Holophagae</taxon>
        <taxon>Acanthopleuribacterales</taxon>
        <taxon>Acanthopleuribacteraceae</taxon>
        <taxon>Sulfidibacter</taxon>
    </lineage>
</organism>
<proteinExistence type="predicted"/>
<dbReference type="EMBL" id="CP071793">
    <property type="protein sequence ID" value="QTD48687.1"/>
    <property type="molecule type" value="Genomic_DNA"/>
</dbReference>
<evidence type="ECO:0000259" key="3">
    <source>
        <dbReference type="Pfam" id="PF13649"/>
    </source>
</evidence>
<evidence type="ECO:0000313" key="4">
    <source>
        <dbReference type="EMBL" id="QTD48687.1"/>
    </source>
</evidence>
<dbReference type="SUPFAM" id="SSF53335">
    <property type="entry name" value="S-adenosyl-L-methionine-dependent methyltransferases"/>
    <property type="match status" value="1"/>
</dbReference>
<evidence type="ECO:0000313" key="5">
    <source>
        <dbReference type="Proteomes" id="UP000663929"/>
    </source>
</evidence>
<reference evidence="4" key="1">
    <citation type="submission" date="2021-03" db="EMBL/GenBank/DDBJ databases">
        <title>Acanthopleuribacteraceae sp. M133.</title>
        <authorList>
            <person name="Wang G."/>
        </authorList>
    </citation>
    <scope>NUCLEOTIDE SEQUENCE</scope>
    <source>
        <strain evidence="4">M133</strain>
    </source>
</reference>
<dbReference type="Gene3D" id="3.40.50.150">
    <property type="entry name" value="Vaccinia Virus protein VP39"/>
    <property type="match status" value="1"/>
</dbReference>
<dbReference type="Pfam" id="PF13649">
    <property type="entry name" value="Methyltransf_25"/>
    <property type="match status" value="1"/>
</dbReference>
<evidence type="ECO:0000256" key="1">
    <source>
        <dbReference type="ARBA" id="ARBA00022603"/>
    </source>
</evidence>
<feature type="domain" description="Methyltransferase" evidence="3">
    <location>
        <begin position="47"/>
        <end position="140"/>
    </location>
</feature>
<dbReference type="PANTHER" id="PTHR44942:SF4">
    <property type="entry name" value="METHYLTRANSFERASE TYPE 11 DOMAIN-CONTAINING PROTEIN"/>
    <property type="match status" value="1"/>
</dbReference>
<dbReference type="RefSeq" id="WP_237378338.1">
    <property type="nucleotide sequence ID" value="NZ_CP071793.1"/>
</dbReference>
<sequence>MKNRFDKSVRFWDRHADSYAKKAIDDPDAYEKKLAITREYLTPESAVLEFGCGTGSTALTHAARVKHIIAIDTSLRMIEIAQTKAQAKGVTNVAFSQATVFDLPHQAASFDVVLGLNVIHLVADIEATIARCHELLKPGGVFISSTSCIARANLFLKWLLPIGGNLGLIPRVQIFDNDYLTGAMTRAGFEIAMSQSLNKSGMTWFVIAKKRS</sequence>